<dbReference type="Proteomes" id="UP001152622">
    <property type="component" value="Chromosome 18"/>
</dbReference>
<accession>A0A9Q1EER9</accession>
<proteinExistence type="predicted"/>
<dbReference type="EMBL" id="JAINUF010000018">
    <property type="protein sequence ID" value="KAJ8337460.1"/>
    <property type="molecule type" value="Genomic_DNA"/>
</dbReference>
<reference evidence="1" key="1">
    <citation type="journal article" date="2023" name="Science">
        <title>Genome structures resolve the early diversification of teleost fishes.</title>
        <authorList>
            <person name="Parey E."/>
            <person name="Louis A."/>
            <person name="Montfort J."/>
            <person name="Bouchez O."/>
            <person name="Roques C."/>
            <person name="Iampietro C."/>
            <person name="Lluch J."/>
            <person name="Castinel A."/>
            <person name="Donnadieu C."/>
            <person name="Desvignes T."/>
            <person name="Floi Bucao C."/>
            <person name="Jouanno E."/>
            <person name="Wen M."/>
            <person name="Mejri S."/>
            <person name="Dirks R."/>
            <person name="Jansen H."/>
            <person name="Henkel C."/>
            <person name="Chen W.J."/>
            <person name="Zahm M."/>
            <person name="Cabau C."/>
            <person name="Klopp C."/>
            <person name="Thompson A.W."/>
            <person name="Robinson-Rechavi M."/>
            <person name="Braasch I."/>
            <person name="Lecointre G."/>
            <person name="Bobe J."/>
            <person name="Postlethwait J.H."/>
            <person name="Berthelot C."/>
            <person name="Roest Crollius H."/>
            <person name="Guiguen Y."/>
        </authorList>
    </citation>
    <scope>NUCLEOTIDE SEQUENCE</scope>
    <source>
        <strain evidence="1">WJC10195</strain>
    </source>
</reference>
<gene>
    <name evidence="1" type="ORF">SKAU_G00364260</name>
</gene>
<sequence>MAIFPSLQHHCCPLHMTRVVSMDTEHEVQAGPRFEERRSLSSSFPMALDQEPGIPRQTFCDPSEGRRGLAPTIRAAFITQDPSGERRCFCNGRRLVGR</sequence>
<dbReference type="AlphaFoldDB" id="A0A9Q1EER9"/>
<keyword evidence="2" id="KW-1185">Reference proteome</keyword>
<evidence type="ECO:0000313" key="2">
    <source>
        <dbReference type="Proteomes" id="UP001152622"/>
    </source>
</evidence>
<protein>
    <submittedName>
        <fullName evidence="1">Uncharacterized protein</fullName>
    </submittedName>
</protein>
<organism evidence="1 2">
    <name type="scientific">Synaphobranchus kaupii</name>
    <name type="common">Kaup's arrowtooth eel</name>
    <dbReference type="NCBI Taxonomy" id="118154"/>
    <lineage>
        <taxon>Eukaryota</taxon>
        <taxon>Metazoa</taxon>
        <taxon>Chordata</taxon>
        <taxon>Craniata</taxon>
        <taxon>Vertebrata</taxon>
        <taxon>Euteleostomi</taxon>
        <taxon>Actinopterygii</taxon>
        <taxon>Neopterygii</taxon>
        <taxon>Teleostei</taxon>
        <taxon>Anguilliformes</taxon>
        <taxon>Synaphobranchidae</taxon>
        <taxon>Synaphobranchus</taxon>
    </lineage>
</organism>
<comment type="caution">
    <text evidence="1">The sequence shown here is derived from an EMBL/GenBank/DDBJ whole genome shotgun (WGS) entry which is preliminary data.</text>
</comment>
<name>A0A9Q1EER9_SYNKA</name>
<evidence type="ECO:0000313" key="1">
    <source>
        <dbReference type="EMBL" id="KAJ8337460.1"/>
    </source>
</evidence>